<keyword evidence="7" id="KW-1185">Reference proteome</keyword>
<accession>A0A9Q3C0I1</accession>
<dbReference type="GO" id="GO:0005634">
    <property type="term" value="C:nucleus"/>
    <property type="evidence" value="ECO:0007669"/>
    <property type="project" value="UniProtKB-SubCell"/>
</dbReference>
<organism evidence="6 7">
    <name type="scientific">Austropuccinia psidii MF-1</name>
    <dbReference type="NCBI Taxonomy" id="1389203"/>
    <lineage>
        <taxon>Eukaryota</taxon>
        <taxon>Fungi</taxon>
        <taxon>Dikarya</taxon>
        <taxon>Basidiomycota</taxon>
        <taxon>Pucciniomycotina</taxon>
        <taxon>Pucciniomycetes</taxon>
        <taxon>Pucciniales</taxon>
        <taxon>Sphaerophragmiaceae</taxon>
        <taxon>Austropuccinia</taxon>
    </lineage>
</organism>
<protein>
    <submittedName>
        <fullName evidence="6">Uncharacterized protein</fullName>
    </submittedName>
</protein>
<reference evidence="6" key="1">
    <citation type="submission" date="2021-03" db="EMBL/GenBank/DDBJ databases">
        <title>Draft genome sequence of rust myrtle Austropuccinia psidii MF-1, a brazilian biotype.</title>
        <authorList>
            <person name="Quecine M.C."/>
            <person name="Pachon D.M.R."/>
            <person name="Bonatelli M.L."/>
            <person name="Correr F.H."/>
            <person name="Franceschini L.M."/>
            <person name="Leite T.F."/>
            <person name="Margarido G.R.A."/>
            <person name="Almeida C.A."/>
            <person name="Ferrarezi J.A."/>
            <person name="Labate C.A."/>
        </authorList>
    </citation>
    <scope>NUCLEOTIDE SEQUENCE</scope>
    <source>
        <strain evidence="6">MF-1</strain>
    </source>
</reference>
<sequence>MTDTWTSPNLTAFMVVTGHYLDVNFKLNSIILGLTDIEGSALAKISPNILAQYNLKDNIIFITTDNASVNSHMANEIQAITDLFCTKTQAIGCMEHTIHLAAQ</sequence>
<evidence type="ECO:0000313" key="7">
    <source>
        <dbReference type="Proteomes" id="UP000765509"/>
    </source>
</evidence>
<evidence type="ECO:0000256" key="4">
    <source>
        <dbReference type="ARBA" id="ARBA00022833"/>
    </source>
</evidence>
<dbReference type="AlphaFoldDB" id="A0A9Q3C0I1"/>
<proteinExistence type="predicted"/>
<dbReference type="PANTHER" id="PTHR46481:SF10">
    <property type="entry name" value="ZINC FINGER BED DOMAIN-CONTAINING PROTEIN 39"/>
    <property type="match status" value="1"/>
</dbReference>
<keyword evidence="4" id="KW-0862">Zinc</keyword>
<dbReference type="GO" id="GO:0008270">
    <property type="term" value="F:zinc ion binding"/>
    <property type="evidence" value="ECO:0007669"/>
    <property type="project" value="UniProtKB-KW"/>
</dbReference>
<dbReference type="EMBL" id="AVOT02003752">
    <property type="protein sequence ID" value="MBW0474485.1"/>
    <property type="molecule type" value="Genomic_DNA"/>
</dbReference>
<dbReference type="InterPro" id="IPR012337">
    <property type="entry name" value="RNaseH-like_sf"/>
</dbReference>
<evidence type="ECO:0000313" key="6">
    <source>
        <dbReference type="EMBL" id="MBW0474485.1"/>
    </source>
</evidence>
<keyword evidence="5" id="KW-0539">Nucleus</keyword>
<evidence type="ECO:0000256" key="5">
    <source>
        <dbReference type="ARBA" id="ARBA00023242"/>
    </source>
</evidence>
<keyword evidence="2" id="KW-0479">Metal-binding</keyword>
<evidence type="ECO:0000256" key="2">
    <source>
        <dbReference type="ARBA" id="ARBA00022723"/>
    </source>
</evidence>
<dbReference type="InterPro" id="IPR052035">
    <property type="entry name" value="ZnF_BED_domain_contain"/>
</dbReference>
<dbReference type="OrthoDB" id="1607513at2759"/>
<evidence type="ECO:0000256" key="3">
    <source>
        <dbReference type="ARBA" id="ARBA00022771"/>
    </source>
</evidence>
<comment type="caution">
    <text evidence="6">The sequence shown here is derived from an EMBL/GenBank/DDBJ whole genome shotgun (WGS) entry which is preliminary data.</text>
</comment>
<dbReference type="Proteomes" id="UP000765509">
    <property type="component" value="Unassembled WGS sequence"/>
</dbReference>
<comment type="subcellular location">
    <subcellularLocation>
        <location evidence="1">Nucleus</location>
    </subcellularLocation>
</comment>
<dbReference type="SUPFAM" id="SSF53098">
    <property type="entry name" value="Ribonuclease H-like"/>
    <property type="match status" value="1"/>
</dbReference>
<gene>
    <name evidence="6" type="ORF">O181_014200</name>
</gene>
<evidence type="ECO:0000256" key="1">
    <source>
        <dbReference type="ARBA" id="ARBA00004123"/>
    </source>
</evidence>
<dbReference type="PANTHER" id="PTHR46481">
    <property type="entry name" value="ZINC FINGER BED DOMAIN-CONTAINING PROTEIN 4"/>
    <property type="match status" value="1"/>
</dbReference>
<name>A0A9Q3C0I1_9BASI</name>
<keyword evidence="3" id="KW-0863">Zinc-finger</keyword>